<protein>
    <submittedName>
        <fullName evidence="3">Type II secretory pathway component ExeA (Predicted ATPase)-like protein</fullName>
    </submittedName>
</protein>
<proteinExistence type="predicted"/>
<dbReference type="PANTHER" id="PTHR35894:SF1">
    <property type="entry name" value="PHOSPHORIBULOKINASE _ URIDINE KINASE FAMILY"/>
    <property type="match status" value="1"/>
</dbReference>
<dbReference type="Proteomes" id="UP000000739">
    <property type="component" value="Chromosome"/>
</dbReference>
<dbReference type="GO" id="GO:0016887">
    <property type="term" value="F:ATP hydrolysis activity"/>
    <property type="evidence" value="ECO:0007669"/>
    <property type="project" value="InterPro"/>
</dbReference>
<name>B8FD62_DESAL</name>
<dbReference type="InterPro" id="IPR027417">
    <property type="entry name" value="P-loop_NTPase"/>
</dbReference>
<sequence>MDYFQLLDLKKEPFSNSPDPEFFYGSRQHLGCLQKLELSVRLRRGLNVITADVGMGKTTLCRQLIRRFSADKDVRTHLLLDPACSSAHEFLCIIAQMFNLPVDPDKDTERRLKEKIKGYLFEQGVEKDKVIALIIDEGQKLPYHCTEVLREFLNYETNSNKLLQIIIFAQTEFDQILQEHPNFADRVSLYHKLSPLSYKETKALVQFRLREAAEGVVPAIFSESGFWAVYQSTGGYPRKIVELGYRVLLALIVQSRRKANWRLVRSCAKRGTPIKRQERTLRPVFTGLLIAAIALGLSVASKEDVASLWKRFSPQSNVELMSAAPAAVKPPAVKPPAVKQAAAPPAAPAVSAVASSAPETPEQPAQEAPGPADAASIAEEEPLIAESQLEEPPRAQPLYAAVKEPVEAPAAAKPEPAVFPAGLVSMWGGRFTDYSQIIFWFDKEVAFEGPALHSREAEFRFFNAVSKVASYREYSSFPGWVMLKKRDGDVQARIGLPANLEGIEHFVEHDPFRIIVNLYHYQQPRVEDKS</sequence>
<accession>B8FD62</accession>
<evidence type="ECO:0000259" key="2">
    <source>
        <dbReference type="Pfam" id="PF13401"/>
    </source>
</evidence>
<dbReference type="EMBL" id="CP001322">
    <property type="protein sequence ID" value="ACL06493.1"/>
    <property type="molecule type" value="Genomic_DNA"/>
</dbReference>
<feature type="region of interest" description="Disordered" evidence="1">
    <location>
        <begin position="349"/>
        <end position="375"/>
    </location>
</feature>
<dbReference type="SUPFAM" id="SSF52540">
    <property type="entry name" value="P-loop containing nucleoside triphosphate hydrolases"/>
    <property type="match status" value="1"/>
</dbReference>
<dbReference type="HOGENOM" id="CLU_513621_0_0_7"/>
<dbReference type="eggNOG" id="COG3267">
    <property type="taxonomic scope" value="Bacteria"/>
</dbReference>
<dbReference type="InterPro" id="IPR049945">
    <property type="entry name" value="AAA_22"/>
</dbReference>
<dbReference type="KEGG" id="dal:Dalk_4816"/>
<gene>
    <name evidence="3" type="ordered locus">Dalk_4816</name>
</gene>
<evidence type="ECO:0000256" key="1">
    <source>
        <dbReference type="SAM" id="MobiDB-lite"/>
    </source>
</evidence>
<dbReference type="RefSeq" id="WP_015949532.1">
    <property type="nucleotide sequence ID" value="NC_011768.1"/>
</dbReference>
<dbReference type="InterPro" id="IPR052026">
    <property type="entry name" value="ExeA_AAA_ATPase_DNA-bind"/>
</dbReference>
<dbReference type="AlphaFoldDB" id="B8FD62"/>
<dbReference type="PANTHER" id="PTHR35894">
    <property type="entry name" value="GENERAL SECRETION PATHWAY PROTEIN A-RELATED"/>
    <property type="match status" value="1"/>
</dbReference>
<evidence type="ECO:0000313" key="4">
    <source>
        <dbReference type="Proteomes" id="UP000000739"/>
    </source>
</evidence>
<evidence type="ECO:0000313" key="3">
    <source>
        <dbReference type="EMBL" id="ACL06493.1"/>
    </source>
</evidence>
<reference evidence="3 4" key="1">
    <citation type="journal article" date="2012" name="Environ. Microbiol.">
        <title>The genome sequence of Desulfatibacillum alkenivorans AK-01: a blueprint for anaerobic alkane oxidation.</title>
        <authorList>
            <person name="Callaghan A.V."/>
            <person name="Morris B.E."/>
            <person name="Pereira I.A."/>
            <person name="McInerney M.J."/>
            <person name="Austin R.N."/>
            <person name="Groves J.T."/>
            <person name="Kukor J.J."/>
            <person name="Suflita J.M."/>
            <person name="Young L.Y."/>
            <person name="Zylstra G.J."/>
            <person name="Wawrik B."/>
        </authorList>
    </citation>
    <scope>NUCLEOTIDE SEQUENCE [LARGE SCALE GENOMIC DNA]</scope>
    <source>
        <strain evidence="3 4">AK-01</strain>
    </source>
</reference>
<dbReference type="Gene3D" id="3.40.50.300">
    <property type="entry name" value="P-loop containing nucleotide triphosphate hydrolases"/>
    <property type="match status" value="1"/>
</dbReference>
<feature type="domain" description="ORC1/DEAH AAA+ ATPase" evidence="2">
    <location>
        <begin position="43"/>
        <end position="177"/>
    </location>
</feature>
<dbReference type="Pfam" id="PF13401">
    <property type="entry name" value="AAA_22"/>
    <property type="match status" value="1"/>
</dbReference>
<keyword evidence="4" id="KW-1185">Reference proteome</keyword>
<organism evidence="3 4">
    <name type="scientific">Desulfatibacillum aliphaticivorans</name>
    <dbReference type="NCBI Taxonomy" id="218208"/>
    <lineage>
        <taxon>Bacteria</taxon>
        <taxon>Pseudomonadati</taxon>
        <taxon>Thermodesulfobacteriota</taxon>
        <taxon>Desulfobacteria</taxon>
        <taxon>Desulfobacterales</taxon>
        <taxon>Desulfatibacillaceae</taxon>
        <taxon>Desulfatibacillum</taxon>
    </lineage>
</organism>